<dbReference type="OrthoDB" id="1715155at2759"/>
<proteinExistence type="predicted"/>
<name>A0A834G9G8_RHOSS</name>
<comment type="caution">
    <text evidence="1">The sequence shown here is derived from an EMBL/GenBank/DDBJ whole genome shotgun (WGS) entry which is preliminary data.</text>
</comment>
<gene>
    <name evidence="1" type="ORF">RHSIM_Rhsim12G0117900</name>
</gene>
<dbReference type="Pfam" id="PF13516">
    <property type="entry name" value="LRR_6"/>
    <property type="match status" value="1"/>
</dbReference>
<evidence type="ECO:0000313" key="1">
    <source>
        <dbReference type="EMBL" id="KAF7124196.1"/>
    </source>
</evidence>
<organism evidence="1 2">
    <name type="scientific">Rhododendron simsii</name>
    <name type="common">Sims's rhododendron</name>
    <dbReference type="NCBI Taxonomy" id="118357"/>
    <lineage>
        <taxon>Eukaryota</taxon>
        <taxon>Viridiplantae</taxon>
        <taxon>Streptophyta</taxon>
        <taxon>Embryophyta</taxon>
        <taxon>Tracheophyta</taxon>
        <taxon>Spermatophyta</taxon>
        <taxon>Magnoliopsida</taxon>
        <taxon>eudicotyledons</taxon>
        <taxon>Gunneridae</taxon>
        <taxon>Pentapetalae</taxon>
        <taxon>asterids</taxon>
        <taxon>Ericales</taxon>
        <taxon>Ericaceae</taxon>
        <taxon>Ericoideae</taxon>
        <taxon>Rhodoreae</taxon>
        <taxon>Rhododendron</taxon>
    </lineage>
</organism>
<dbReference type="PANTHER" id="PTHR13382:SF7">
    <property type="entry name" value="LEUCINE-RICH REPEAT-CONTAINING PROTEIN"/>
    <property type="match status" value="1"/>
</dbReference>
<dbReference type="Gene3D" id="3.80.10.10">
    <property type="entry name" value="Ribonuclease Inhibitor"/>
    <property type="match status" value="1"/>
</dbReference>
<reference evidence="1" key="1">
    <citation type="submission" date="2019-11" db="EMBL/GenBank/DDBJ databases">
        <authorList>
            <person name="Liu Y."/>
            <person name="Hou J."/>
            <person name="Li T.-Q."/>
            <person name="Guan C.-H."/>
            <person name="Wu X."/>
            <person name="Wu H.-Z."/>
            <person name="Ling F."/>
            <person name="Zhang R."/>
            <person name="Shi X.-G."/>
            <person name="Ren J.-P."/>
            <person name="Chen E.-F."/>
            <person name="Sun J.-M."/>
        </authorList>
    </citation>
    <scope>NUCLEOTIDE SEQUENCE</scope>
    <source>
        <strain evidence="1">Adult_tree_wgs_1</strain>
        <tissue evidence="1">Leaves</tissue>
    </source>
</reference>
<dbReference type="Proteomes" id="UP000626092">
    <property type="component" value="Unassembled WGS sequence"/>
</dbReference>
<dbReference type="InterPro" id="IPR050648">
    <property type="entry name" value="F-box_LRR-repeat"/>
</dbReference>
<dbReference type="SMART" id="SM00367">
    <property type="entry name" value="LRR_CC"/>
    <property type="match status" value="2"/>
</dbReference>
<keyword evidence="2" id="KW-1185">Reference proteome</keyword>
<dbReference type="InterPro" id="IPR006553">
    <property type="entry name" value="Leu-rich_rpt_Cys-con_subtyp"/>
</dbReference>
<dbReference type="InterPro" id="IPR032675">
    <property type="entry name" value="LRR_dom_sf"/>
</dbReference>
<dbReference type="InterPro" id="IPR001611">
    <property type="entry name" value="Leu-rich_rpt"/>
</dbReference>
<dbReference type="GO" id="GO:0005737">
    <property type="term" value="C:cytoplasm"/>
    <property type="evidence" value="ECO:0007669"/>
    <property type="project" value="TreeGrafter"/>
</dbReference>
<evidence type="ECO:0000313" key="2">
    <source>
        <dbReference type="Proteomes" id="UP000626092"/>
    </source>
</evidence>
<dbReference type="AlphaFoldDB" id="A0A834G9G8"/>
<dbReference type="PANTHER" id="PTHR13382">
    <property type="entry name" value="MITOCHONDRIAL ATP SYNTHASE COUPLING FACTOR B"/>
    <property type="match status" value="1"/>
</dbReference>
<sequence length="184" mass="20353">MAKYPVIQLETMGNASPIRGDCRNLYSRSSNLLLTDMMLKNFGQVCPNLKFLSVSECKRLTNLGIGEVLRRCPAITQLHSNGIEVPDVFGCCSDHSAVNLKTLKARHTQINDEGMAMIGNRCRNLQYLDIACCENVTDKGVREVVRNCERLRTTAAGKPLADLRGFTATARRSSQAMEKQVVSS</sequence>
<accession>A0A834G9G8</accession>
<dbReference type="SUPFAM" id="SSF52047">
    <property type="entry name" value="RNI-like"/>
    <property type="match status" value="1"/>
</dbReference>
<protein>
    <submittedName>
        <fullName evidence="1">Uncharacterized protein</fullName>
    </submittedName>
</protein>
<dbReference type="EMBL" id="WJXA01000012">
    <property type="protein sequence ID" value="KAF7124196.1"/>
    <property type="molecule type" value="Genomic_DNA"/>
</dbReference>